<keyword evidence="9" id="KW-1185">Reference proteome</keyword>
<protein>
    <recommendedName>
        <fullName evidence="7">BHLH domain-containing protein</fullName>
    </recommendedName>
</protein>
<evidence type="ECO:0000256" key="6">
    <source>
        <dbReference type="SAM" id="MobiDB-lite"/>
    </source>
</evidence>
<sequence>MYPTSNSSSASQTSGGDPNAINGSNVNGGGGGAQQGLARYRSAPVSFLTTTVDSVINGQTQHTTVGNHNMVGGGGTPTRFFSPPDSTSSQLSTGDRLPTTSFRLNEFATAFNGLKGTSQTPSPLFRHGSSPAGFLNTLVSSTPTDGRGSRLSSQLSFTGTSSFSQISEENDIANSLMFSNSSHNKRAKLDISGLNVMDSELNFGLSESALEAATMEKMMDLPHDSVPCKIRAKRGCATHPRSIAERERRTRISGKLKKLQDLVPNMDKQTSYSDMLDLAVQHIKGLQTHVQSLNNELQNCSCGCKPK</sequence>
<dbReference type="GO" id="GO:0046983">
    <property type="term" value="F:protein dimerization activity"/>
    <property type="evidence" value="ECO:0007669"/>
    <property type="project" value="InterPro"/>
</dbReference>
<dbReference type="FunFam" id="4.10.280.10:FF:000021">
    <property type="entry name" value="Transcription factor bHLH130 family"/>
    <property type="match status" value="1"/>
</dbReference>
<reference evidence="8 9" key="1">
    <citation type="submission" date="2022-01" db="EMBL/GenBank/DDBJ databases">
        <authorList>
            <person name="Xiong W."/>
            <person name="Schranz E."/>
        </authorList>
    </citation>
    <scope>NUCLEOTIDE SEQUENCE [LARGE SCALE GENOMIC DNA]</scope>
</reference>
<comment type="subcellular location">
    <subcellularLocation>
        <location evidence="1">Nucleus</location>
    </subcellularLocation>
</comment>
<dbReference type="Gene3D" id="4.10.280.10">
    <property type="entry name" value="Helix-loop-helix DNA-binding domain"/>
    <property type="match status" value="1"/>
</dbReference>
<evidence type="ECO:0000256" key="3">
    <source>
        <dbReference type="ARBA" id="ARBA00023125"/>
    </source>
</evidence>
<evidence type="ECO:0000256" key="5">
    <source>
        <dbReference type="ARBA" id="ARBA00023242"/>
    </source>
</evidence>
<feature type="domain" description="BHLH" evidence="7">
    <location>
        <begin position="236"/>
        <end position="286"/>
    </location>
</feature>
<dbReference type="PANTHER" id="PTHR16223">
    <property type="entry name" value="TRANSCRIPTION FACTOR BHLH83-RELATED"/>
    <property type="match status" value="1"/>
</dbReference>
<organism evidence="8 9">
    <name type="scientific">Lactuca virosa</name>
    <dbReference type="NCBI Taxonomy" id="75947"/>
    <lineage>
        <taxon>Eukaryota</taxon>
        <taxon>Viridiplantae</taxon>
        <taxon>Streptophyta</taxon>
        <taxon>Embryophyta</taxon>
        <taxon>Tracheophyta</taxon>
        <taxon>Spermatophyta</taxon>
        <taxon>Magnoliopsida</taxon>
        <taxon>eudicotyledons</taxon>
        <taxon>Gunneridae</taxon>
        <taxon>Pentapetalae</taxon>
        <taxon>asterids</taxon>
        <taxon>campanulids</taxon>
        <taxon>Asterales</taxon>
        <taxon>Asteraceae</taxon>
        <taxon>Cichorioideae</taxon>
        <taxon>Cichorieae</taxon>
        <taxon>Lactucinae</taxon>
        <taxon>Lactuca</taxon>
    </lineage>
</organism>
<gene>
    <name evidence="8" type="ORF">LVIROSA_LOCUS37021</name>
</gene>
<comment type="caution">
    <text evidence="8">The sequence shown here is derived from an EMBL/GenBank/DDBJ whole genome shotgun (WGS) entry which is preliminary data.</text>
</comment>
<dbReference type="InterPro" id="IPR011598">
    <property type="entry name" value="bHLH_dom"/>
</dbReference>
<dbReference type="EMBL" id="CAKMRJ010005745">
    <property type="protein sequence ID" value="CAH1451677.1"/>
    <property type="molecule type" value="Genomic_DNA"/>
</dbReference>
<dbReference type="InterPro" id="IPR045239">
    <property type="entry name" value="bHLH95_bHLH"/>
</dbReference>
<dbReference type="Pfam" id="PF00010">
    <property type="entry name" value="HLH"/>
    <property type="match status" value="1"/>
</dbReference>
<dbReference type="PROSITE" id="PS50888">
    <property type="entry name" value="BHLH"/>
    <property type="match status" value="1"/>
</dbReference>
<dbReference type="GO" id="GO:0005634">
    <property type="term" value="C:nucleus"/>
    <property type="evidence" value="ECO:0007669"/>
    <property type="project" value="UniProtKB-SubCell"/>
</dbReference>
<feature type="region of interest" description="Disordered" evidence="6">
    <location>
        <begin position="1"/>
        <end position="36"/>
    </location>
</feature>
<dbReference type="CDD" id="cd11393">
    <property type="entry name" value="bHLH_AtbHLH_like"/>
    <property type="match status" value="1"/>
</dbReference>
<dbReference type="InterPro" id="IPR045843">
    <property type="entry name" value="IND-like"/>
</dbReference>
<keyword evidence="3" id="KW-0238">DNA-binding</keyword>
<accession>A0AAU9PNL8</accession>
<dbReference type="SUPFAM" id="SSF47459">
    <property type="entry name" value="HLH, helix-loop-helix DNA-binding domain"/>
    <property type="match status" value="1"/>
</dbReference>
<dbReference type="Proteomes" id="UP001157418">
    <property type="component" value="Unassembled WGS sequence"/>
</dbReference>
<name>A0AAU9PNL8_9ASTR</name>
<keyword evidence="2" id="KW-0805">Transcription regulation</keyword>
<evidence type="ECO:0000259" key="7">
    <source>
        <dbReference type="PROSITE" id="PS50888"/>
    </source>
</evidence>
<dbReference type="PANTHER" id="PTHR16223:SF177">
    <property type="entry name" value="TRANSCRIPTION FACTOR BHLH129"/>
    <property type="match status" value="1"/>
</dbReference>
<dbReference type="GO" id="GO:0000981">
    <property type="term" value="F:DNA-binding transcription factor activity, RNA polymerase II-specific"/>
    <property type="evidence" value="ECO:0007669"/>
    <property type="project" value="TreeGrafter"/>
</dbReference>
<evidence type="ECO:0000256" key="2">
    <source>
        <dbReference type="ARBA" id="ARBA00023015"/>
    </source>
</evidence>
<dbReference type="InterPro" id="IPR036638">
    <property type="entry name" value="HLH_DNA-bd_sf"/>
</dbReference>
<proteinExistence type="predicted"/>
<keyword evidence="4" id="KW-0804">Transcription</keyword>
<evidence type="ECO:0000256" key="1">
    <source>
        <dbReference type="ARBA" id="ARBA00004123"/>
    </source>
</evidence>
<evidence type="ECO:0000313" key="9">
    <source>
        <dbReference type="Proteomes" id="UP001157418"/>
    </source>
</evidence>
<dbReference type="GO" id="GO:0000978">
    <property type="term" value="F:RNA polymerase II cis-regulatory region sequence-specific DNA binding"/>
    <property type="evidence" value="ECO:0007669"/>
    <property type="project" value="TreeGrafter"/>
</dbReference>
<evidence type="ECO:0000256" key="4">
    <source>
        <dbReference type="ARBA" id="ARBA00023163"/>
    </source>
</evidence>
<keyword evidence="5" id="KW-0539">Nucleus</keyword>
<evidence type="ECO:0000313" key="8">
    <source>
        <dbReference type="EMBL" id="CAH1451677.1"/>
    </source>
</evidence>
<dbReference type="SMART" id="SM00353">
    <property type="entry name" value="HLH"/>
    <property type="match status" value="1"/>
</dbReference>
<feature type="compositionally biased region" description="Low complexity" evidence="6">
    <location>
        <begin position="1"/>
        <end position="25"/>
    </location>
</feature>
<dbReference type="AlphaFoldDB" id="A0AAU9PNL8"/>